<feature type="region of interest" description="Disordered" evidence="1">
    <location>
        <begin position="325"/>
        <end position="375"/>
    </location>
</feature>
<feature type="compositionally biased region" description="Polar residues" evidence="1">
    <location>
        <begin position="365"/>
        <end position="375"/>
    </location>
</feature>
<feature type="compositionally biased region" description="Pro residues" evidence="1">
    <location>
        <begin position="349"/>
        <end position="359"/>
    </location>
</feature>
<dbReference type="EMBL" id="ACOU01000002">
    <property type="protein sequence ID" value="EKX73596.1"/>
    <property type="molecule type" value="Genomic_DNA"/>
</dbReference>
<dbReference type="GeneID" id="15806519"/>
<proteinExistence type="predicted"/>
<evidence type="ECO:0000313" key="2">
    <source>
        <dbReference type="EMBL" id="EKX73596.1"/>
    </source>
</evidence>
<dbReference type="KEGG" id="beq:BEWA_036320"/>
<protein>
    <submittedName>
        <fullName evidence="2">Uncharacterized protein</fullName>
    </submittedName>
</protein>
<comment type="caution">
    <text evidence="2">The sequence shown here is derived from an EMBL/GenBank/DDBJ whole genome shotgun (WGS) entry which is preliminary data.</text>
</comment>
<organism evidence="2 3">
    <name type="scientific">Theileria equi strain WA</name>
    <dbReference type="NCBI Taxonomy" id="1537102"/>
    <lineage>
        <taxon>Eukaryota</taxon>
        <taxon>Sar</taxon>
        <taxon>Alveolata</taxon>
        <taxon>Apicomplexa</taxon>
        <taxon>Aconoidasida</taxon>
        <taxon>Piroplasmida</taxon>
        <taxon>Theileriidae</taxon>
        <taxon>Theileria</taxon>
    </lineage>
</organism>
<reference evidence="2 3" key="1">
    <citation type="journal article" date="2012" name="BMC Genomics">
        <title>Comparative genomic analysis and phylogenetic position of Theileria equi.</title>
        <authorList>
            <person name="Kappmeyer L.S."/>
            <person name="Thiagarajan M."/>
            <person name="Herndon D.R."/>
            <person name="Ramsay J.D."/>
            <person name="Caler E."/>
            <person name="Djikeng A."/>
            <person name="Gillespie J.J."/>
            <person name="Lau A.O."/>
            <person name="Roalson E.H."/>
            <person name="Silva J.C."/>
            <person name="Silva M.G."/>
            <person name="Suarez C.E."/>
            <person name="Ueti M.W."/>
            <person name="Nene V.M."/>
            <person name="Mealey R.H."/>
            <person name="Knowles D.P."/>
            <person name="Brayton K.A."/>
        </authorList>
    </citation>
    <scope>NUCLEOTIDE SEQUENCE [LARGE SCALE GENOMIC DNA]</scope>
    <source>
        <strain evidence="2 3">WA</strain>
    </source>
</reference>
<feature type="region of interest" description="Disordered" evidence="1">
    <location>
        <begin position="433"/>
        <end position="460"/>
    </location>
</feature>
<evidence type="ECO:0000256" key="1">
    <source>
        <dbReference type="SAM" id="MobiDB-lite"/>
    </source>
</evidence>
<sequence>MSPKDIDIRIKCTEKSKRKGKGVRGSHNSSSASEDPLLNVRTPPGSIHYKECHTINIRNLRHLTYGSEELTIADGGSTKLTTEHPEIEEISVCYNVNYDGGEYIKKPLILKLKEHKNLGKVIYYENTGDNKTWMKIKDPRFDHWDPKKQARALKEKLQELTCRFFRPAIIDVSFPKTGEYENQYCIKKGCKKKVSHDKVQVKDYNEELSSENYTAFGHTCGGGNFIITGFKSTNSKGNSQVTFPILDVERVIVYFSTCGKKNTPLLVHVSSNDEKTNKWYKNEGDGKWTEKLGTKDPQTSGNLLTTLNEIKEELKLICSEENPNVTKPQGVLRSKETVEKESEDGAIPAQPPAVVPPFPGGKGSVSPSGNATQLSPVEGEQSLVTVYSLTSAPAPSPPPPPVLPGPQRTASYIGGYRSTTDFFGLPGAAGVTTAQKGEKGELGAPEPPKSAAQKTPPKTSSDWEVITGIVSSVLGTSALACFAGWKLYNRYKGDPWVRQI</sequence>
<accession>L1LE23</accession>
<dbReference type="VEuPathDB" id="PiroplasmaDB:BEWA_036320"/>
<gene>
    <name evidence="2" type="ORF">BEWA_036320</name>
</gene>
<evidence type="ECO:0000313" key="3">
    <source>
        <dbReference type="Proteomes" id="UP000031512"/>
    </source>
</evidence>
<name>L1LE23_THEEQ</name>
<keyword evidence="3" id="KW-1185">Reference proteome</keyword>
<dbReference type="AlphaFoldDB" id="L1LE23"/>
<feature type="region of interest" description="Disordered" evidence="1">
    <location>
        <begin position="11"/>
        <end position="40"/>
    </location>
</feature>
<dbReference type="RefSeq" id="XP_004833048.1">
    <property type="nucleotide sequence ID" value="XM_004832991.1"/>
</dbReference>
<dbReference type="Proteomes" id="UP000031512">
    <property type="component" value="Unassembled WGS sequence"/>
</dbReference>